<feature type="compositionally biased region" description="Basic residues" evidence="1">
    <location>
        <begin position="1"/>
        <end position="13"/>
    </location>
</feature>
<protein>
    <submittedName>
        <fullName evidence="3">Uncharacterized protein</fullName>
    </submittedName>
</protein>
<feature type="region of interest" description="Disordered" evidence="1">
    <location>
        <begin position="1"/>
        <end position="23"/>
    </location>
</feature>
<keyword evidence="2" id="KW-1133">Transmembrane helix</keyword>
<dbReference type="EMBL" id="BN001302">
    <property type="protein sequence ID" value="CBF74304.1"/>
    <property type="molecule type" value="Genomic_DNA"/>
</dbReference>
<keyword evidence="2" id="KW-0812">Transmembrane</keyword>
<keyword evidence="4" id="KW-1185">Reference proteome</keyword>
<organism evidence="3 4">
    <name type="scientific">Emericella nidulans (strain FGSC A4 / ATCC 38163 / CBS 112.46 / NRRL 194 / M139)</name>
    <name type="common">Aspergillus nidulans</name>
    <dbReference type="NCBI Taxonomy" id="227321"/>
    <lineage>
        <taxon>Eukaryota</taxon>
        <taxon>Fungi</taxon>
        <taxon>Dikarya</taxon>
        <taxon>Ascomycota</taxon>
        <taxon>Pezizomycotina</taxon>
        <taxon>Eurotiomycetes</taxon>
        <taxon>Eurotiomycetidae</taxon>
        <taxon>Eurotiales</taxon>
        <taxon>Aspergillaceae</taxon>
        <taxon>Aspergillus</taxon>
        <taxon>Aspergillus subgen. Nidulantes</taxon>
    </lineage>
</organism>
<reference evidence="4" key="1">
    <citation type="journal article" date="2005" name="Nature">
        <title>Sequencing of Aspergillus nidulans and comparative analysis with A. fumigatus and A. oryzae.</title>
        <authorList>
            <person name="Galagan J.E."/>
            <person name="Calvo S.E."/>
            <person name="Cuomo C."/>
            <person name="Ma L.J."/>
            <person name="Wortman J.R."/>
            <person name="Batzoglou S."/>
            <person name="Lee S.I."/>
            <person name="Basturkmen M."/>
            <person name="Spevak C.C."/>
            <person name="Clutterbuck J."/>
            <person name="Kapitonov V."/>
            <person name="Jurka J."/>
            <person name="Scazzocchio C."/>
            <person name="Farman M."/>
            <person name="Butler J."/>
            <person name="Purcell S."/>
            <person name="Harris S."/>
            <person name="Braus G.H."/>
            <person name="Draht O."/>
            <person name="Busch S."/>
            <person name="D'Enfert C."/>
            <person name="Bouchier C."/>
            <person name="Goldman G.H."/>
            <person name="Bell-Pedersen D."/>
            <person name="Griffiths-Jones S."/>
            <person name="Doonan J.H."/>
            <person name="Yu J."/>
            <person name="Vienken K."/>
            <person name="Pain A."/>
            <person name="Freitag M."/>
            <person name="Selker E.U."/>
            <person name="Archer D.B."/>
            <person name="Penalva M.A."/>
            <person name="Oakley B.R."/>
            <person name="Momany M."/>
            <person name="Tanaka T."/>
            <person name="Kumagai T."/>
            <person name="Asai K."/>
            <person name="Machida M."/>
            <person name="Nierman W.C."/>
            <person name="Denning D.W."/>
            <person name="Caddick M."/>
            <person name="Hynes M."/>
            <person name="Paoletti M."/>
            <person name="Fischer R."/>
            <person name="Miller B."/>
            <person name="Dyer P."/>
            <person name="Sachs M.S."/>
            <person name="Osmani S.A."/>
            <person name="Birren B.W."/>
        </authorList>
    </citation>
    <scope>NUCLEOTIDE SEQUENCE [LARGE SCALE GENOMIC DNA]</scope>
    <source>
        <strain evidence="4">FGSC A4 / ATCC 38163 / CBS 112.46 / NRRL 194 / M139</strain>
    </source>
</reference>
<evidence type="ECO:0000256" key="1">
    <source>
        <dbReference type="SAM" id="MobiDB-lite"/>
    </source>
</evidence>
<accession>C8V3S1</accession>
<keyword evidence="2" id="KW-0472">Membrane</keyword>
<name>C8V3S1_EMENI</name>
<sequence>MYKKESLKKKRKRDRTDQKLEMDGELRDHSRVRYADRDVLGAGLEINLHRSSILGMYSVRVGYNLQVLFFNMVVFLPLISWFRLLGGINRLQGN</sequence>
<dbReference type="InParanoid" id="C8V3S1"/>
<dbReference type="AlphaFoldDB" id="C8V3S1"/>
<dbReference type="RefSeq" id="XP_050467307.1">
    <property type="nucleotide sequence ID" value="XM_050611262.1"/>
</dbReference>
<reference evidence="4" key="2">
    <citation type="journal article" date="2009" name="Fungal Genet. Biol.">
        <title>The 2008 update of the Aspergillus nidulans genome annotation: a community effort.</title>
        <authorList>
            <person name="Wortman J.R."/>
            <person name="Gilsenan J.M."/>
            <person name="Joardar V."/>
            <person name="Deegan J."/>
            <person name="Clutterbuck J."/>
            <person name="Andersen M.R."/>
            <person name="Archer D."/>
            <person name="Bencina M."/>
            <person name="Braus G."/>
            <person name="Coutinho P."/>
            <person name="von Dohren H."/>
            <person name="Doonan J."/>
            <person name="Driessen A.J."/>
            <person name="Durek P."/>
            <person name="Espeso E."/>
            <person name="Fekete E."/>
            <person name="Flipphi M."/>
            <person name="Estrada C.G."/>
            <person name="Geysens S."/>
            <person name="Goldman G."/>
            <person name="de Groot P.W."/>
            <person name="Hansen K."/>
            <person name="Harris S.D."/>
            <person name="Heinekamp T."/>
            <person name="Helmstaedt K."/>
            <person name="Henrissat B."/>
            <person name="Hofmann G."/>
            <person name="Homan T."/>
            <person name="Horio T."/>
            <person name="Horiuchi H."/>
            <person name="James S."/>
            <person name="Jones M."/>
            <person name="Karaffa L."/>
            <person name="Karanyi Z."/>
            <person name="Kato M."/>
            <person name="Keller N."/>
            <person name="Kelly D.E."/>
            <person name="Kiel J.A."/>
            <person name="Kim J.M."/>
            <person name="van der Klei I.J."/>
            <person name="Klis F.M."/>
            <person name="Kovalchuk A."/>
            <person name="Krasevec N."/>
            <person name="Kubicek C.P."/>
            <person name="Liu B."/>
            <person name="Maccabe A."/>
            <person name="Meyer V."/>
            <person name="Mirabito P."/>
            <person name="Miskei M."/>
            <person name="Mos M."/>
            <person name="Mullins J."/>
            <person name="Nelson D.R."/>
            <person name="Nielsen J."/>
            <person name="Oakley B.R."/>
            <person name="Osmani S.A."/>
            <person name="Pakula T."/>
            <person name="Paszewski A."/>
            <person name="Paulsen I."/>
            <person name="Pilsyk S."/>
            <person name="Pocsi I."/>
            <person name="Punt P.J."/>
            <person name="Ram A.F."/>
            <person name="Ren Q."/>
            <person name="Robellet X."/>
            <person name="Robson G."/>
            <person name="Seiboth B."/>
            <person name="van Solingen P."/>
            <person name="Specht T."/>
            <person name="Sun J."/>
            <person name="Taheri-Talesh N."/>
            <person name="Takeshita N."/>
            <person name="Ussery D."/>
            <person name="vanKuyk P.A."/>
            <person name="Visser H."/>
            <person name="van de Vondervoort P.J."/>
            <person name="de Vries R.P."/>
            <person name="Walton J."/>
            <person name="Xiang X."/>
            <person name="Xiong Y."/>
            <person name="Zeng A.P."/>
            <person name="Brandt B.W."/>
            <person name="Cornell M.J."/>
            <person name="van den Hondel C.A."/>
            <person name="Visser J."/>
            <person name="Oliver S.G."/>
            <person name="Turner G."/>
        </authorList>
    </citation>
    <scope>GENOME REANNOTATION</scope>
    <source>
        <strain evidence="4">FGSC A4 / ATCC 38163 / CBS 112.46 / NRRL 194 / M139</strain>
    </source>
</reference>
<evidence type="ECO:0000313" key="3">
    <source>
        <dbReference type="EMBL" id="CBF74304.1"/>
    </source>
</evidence>
<dbReference type="KEGG" id="ani:ANIA_11662"/>
<evidence type="ECO:0000313" key="4">
    <source>
        <dbReference type="Proteomes" id="UP000000560"/>
    </source>
</evidence>
<feature type="transmembrane region" description="Helical" evidence="2">
    <location>
        <begin position="61"/>
        <end position="82"/>
    </location>
</feature>
<dbReference type="HOGENOM" id="CLU_2386134_0_0_1"/>
<evidence type="ECO:0000256" key="2">
    <source>
        <dbReference type="SAM" id="Phobius"/>
    </source>
</evidence>
<feature type="compositionally biased region" description="Basic and acidic residues" evidence="1">
    <location>
        <begin position="14"/>
        <end position="23"/>
    </location>
</feature>
<dbReference type="GeneID" id="74897209"/>
<proteinExistence type="predicted"/>
<gene>
    <name evidence="3" type="ORF">ANIA_11662</name>
</gene>
<dbReference type="Proteomes" id="UP000000560">
    <property type="component" value="Chromosome II"/>
</dbReference>